<evidence type="ECO:0000256" key="3">
    <source>
        <dbReference type="ARBA" id="ARBA00005811"/>
    </source>
</evidence>
<proteinExistence type="inferred from homology"/>
<comment type="caution">
    <text evidence="14">The sequence shown here is derived from an EMBL/GenBank/DDBJ whole genome shotgun (WGS) entry which is preliminary data.</text>
</comment>
<dbReference type="PANTHER" id="PTHR30558">
    <property type="entry name" value="EXBD MEMBRANE COMPONENT OF PMF-DRIVEN MACROMOLECULE IMPORT SYSTEM"/>
    <property type="match status" value="1"/>
</dbReference>
<evidence type="ECO:0000256" key="12">
    <source>
        <dbReference type="RuleBase" id="RU003879"/>
    </source>
</evidence>
<dbReference type="PANTHER" id="PTHR30558:SF12">
    <property type="entry name" value="BIOPOLYMER TRANSPORT PROTEIN EXBD"/>
    <property type="match status" value="1"/>
</dbReference>
<evidence type="ECO:0000256" key="11">
    <source>
        <dbReference type="ARBA" id="ARBA00023136"/>
    </source>
</evidence>
<comment type="function">
    <text evidence="1">Involved in the TonB-dependent energy-dependent transport of various receptor-bound substrates.</text>
</comment>
<evidence type="ECO:0000256" key="9">
    <source>
        <dbReference type="ARBA" id="ARBA00022927"/>
    </source>
</evidence>
<protein>
    <submittedName>
        <fullName evidence="14">Biopolymer transporter ExbD</fullName>
    </submittedName>
</protein>
<keyword evidence="10 13" id="KW-1133">Transmembrane helix</keyword>
<gene>
    <name evidence="14" type="ORF">EZJ19_08040</name>
</gene>
<dbReference type="GO" id="GO:0015031">
    <property type="term" value="P:protein transport"/>
    <property type="evidence" value="ECO:0007669"/>
    <property type="project" value="UniProtKB-KW"/>
</dbReference>
<comment type="similarity">
    <text evidence="3 12">Belongs to the ExbD/TolR family.</text>
</comment>
<dbReference type="GO" id="GO:0022857">
    <property type="term" value="F:transmembrane transporter activity"/>
    <property type="evidence" value="ECO:0007669"/>
    <property type="project" value="InterPro"/>
</dbReference>
<organism evidence="14 15">
    <name type="scientific">Parasulfuritortus cantonensis</name>
    <dbReference type="NCBI Taxonomy" id="2528202"/>
    <lineage>
        <taxon>Bacteria</taxon>
        <taxon>Pseudomonadati</taxon>
        <taxon>Pseudomonadota</taxon>
        <taxon>Betaproteobacteria</taxon>
        <taxon>Nitrosomonadales</taxon>
        <taxon>Thiobacillaceae</taxon>
        <taxon>Parasulfuritortus</taxon>
    </lineage>
</organism>
<keyword evidence="6" id="KW-1003">Cell membrane</keyword>
<dbReference type="GO" id="GO:0005886">
    <property type="term" value="C:plasma membrane"/>
    <property type="evidence" value="ECO:0007669"/>
    <property type="project" value="UniProtKB-SubCell"/>
</dbReference>
<evidence type="ECO:0000256" key="6">
    <source>
        <dbReference type="ARBA" id="ARBA00022475"/>
    </source>
</evidence>
<reference evidence="14 15" key="1">
    <citation type="submission" date="2019-03" db="EMBL/GenBank/DDBJ databases">
        <title>Genome sequence of Thiobacillaceae bacterium LSR1, a sulfur-oxidizing bacterium isolated from freshwater sediment.</title>
        <authorList>
            <person name="Li S."/>
        </authorList>
    </citation>
    <scope>NUCLEOTIDE SEQUENCE [LARGE SCALE GENOMIC DNA]</scope>
    <source>
        <strain evidence="14 15">LSR1</strain>
    </source>
</reference>
<keyword evidence="11 13" id="KW-0472">Membrane</keyword>
<dbReference type="Gene3D" id="3.30.420.270">
    <property type="match status" value="1"/>
</dbReference>
<keyword evidence="9 12" id="KW-0653">Protein transport</keyword>
<keyword evidence="15" id="KW-1185">Reference proteome</keyword>
<dbReference type="Proteomes" id="UP000295443">
    <property type="component" value="Unassembled WGS sequence"/>
</dbReference>
<evidence type="ECO:0000313" key="15">
    <source>
        <dbReference type="Proteomes" id="UP000295443"/>
    </source>
</evidence>
<comment type="subcellular location">
    <subcellularLocation>
        <location evidence="2">Cell inner membrane</location>
        <topology evidence="2">Single-pass type II membrane protein</topology>
    </subcellularLocation>
    <subcellularLocation>
        <location evidence="12">Cell membrane</location>
        <topology evidence="12">Single-pass type II membrane protein</topology>
    </subcellularLocation>
</comment>
<evidence type="ECO:0000256" key="7">
    <source>
        <dbReference type="ARBA" id="ARBA00022519"/>
    </source>
</evidence>
<keyword evidence="8 12" id="KW-0812">Transmembrane</keyword>
<keyword evidence="5 12" id="KW-0813">Transport</keyword>
<evidence type="ECO:0000256" key="4">
    <source>
        <dbReference type="ARBA" id="ARBA00011471"/>
    </source>
</evidence>
<evidence type="ECO:0000256" key="2">
    <source>
        <dbReference type="ARBA" id="ARBA00004249"/>
    </source>
</evidence>
<dbReference type="Pfam" id="PF02472">
    <property type="entry name" value="ExbD"/>
    <property type="match status" value="1"/>
</dbReference>
<accession>A0A4R1BDI8</accession>
<dbReference type="RefSeq" id="WP_131446416.1">
    <property type="nucleotide sequence ID" value="NZ_SJZB01000030.1"/>
</dbReference>
<evidence type="ECO:0000256" key="13">
    <source>
        <dbReference type="SAM" id="Phobius"/>
    </source>
</evidence>
<sequence>MAFGGFEQGGHQAPMAEINTTPLVDVMLVLLVIFIITAPLFNQAVPIDLPKVSASNVEDKPFILRVALDADEQLYLDDAPISFAELNRRFQAAVVEQHIPELRLRADRHTEFEAVARILAAAQYAGLSRIAFVTDPANQASH</sequence>
<dbReference type="InterPro" id="IPR003400">
    <property type="entry name" value="ExbD"/>
</dbReference>
<dbReference type="AlphaFoldDB" id="A0A4R1BDI8"/>
<evidence type="ECO:0000256" key="1">
    <source>
        <dbReference type="ARBA" id="ARBA00003540"/>
    </source>
</evidence>
<name>A0A4R1BDI8_9PROT</name>
<evidence type="ECO:0000256" key="10">
    <source>
        <dbReference type="ARBA" id="ARBA00022989"/>
    </source>
</evidence>
<dbReference type="OrthoDB" id="9798629at2"/>
<keyword evidence="7" id="KW-0997">Cell inner membrane</keyword>
<evidence type="ECO:0000313" key="14">
    <source>
        <dbReference type="EMBL" id="TCJ15104.1"/>
    </source>
</evidence>
<evidence type="ECO:0000256" key="5">
    <source>
        <dbReference type="ARBA" id="ARBA00022448"/>
    </source>
</evidence>
<comment type="subunit">
    <text evidence="4">The accessory proteins ExbB and ExbD seem to form a complex with TonB.</text>
</comment>
<evidence type="ECO:0000256" key="8">
    <source>
        <dbReference type="ARBA" id="ARBA00022692"/>
    </source>
</evidence>
<dbReference type="EMBL" id="SJZB01000030">
    <property type="protein sequence ID" value="TCJ15104.1"/>
    <property type="molecule type" value="Genomic_DNA"/>
</dbReference>
<feature type="transmembrane region" description="Helical" evidence="13">
    <location>
        <begin position="23"/>
        <end position="41"/>
    </location>
</feature>